<evidence type="ECO:0000313" key="4">
    <source>
        <dbReference type="Proteomes" id="UP000008138"/>
    </source>
</evidence>
<keyword evidence="1" id="KW-0812">Transmembrane</keyword>
<keyword evidence="1" id="KW-0472">Membrane</keyword>
<dbReference type="Pfam" id="PF01957">
    <property type="entry name" value="NfeD"/>
    <property type="match status" value="1"/>
</dbReference>
<name>F2L2Y8_THEU7</name>
<accession>F2L2Y8</accession>
<keyword evidence="4" id="KW-1185">Reference proteome</keyword>
<feature type="domain" description="NfeD-like C-terminal" evidence="2">
    <location>
        <begin position="54"/>
        <end position="104"/>
    </location>
</feature>
<dbReference type="HOGENOM" id="CLU_143276_0_0_2"/>
<keyword evidence="1" id="KW-1133">Transmembrane helix</keyword>
<gene>
    <name evidence="3" type="ordered locus">TUZN_1641</name>
</gene>
<dbReference type="Proteomes" id="UP000008138">
    <property type="component" value="Chromosome"/>
</dbReference>
<protein>
    <recommendedName>
        <fullName evidence="2">NfeD-like C-terminal domain-containing protein</fullName>
    </recommendedName>
</protein>
<dbReference type="EMBL" id="CP002590">
    <property type="protein sequence ID" value="AEA13107.1"/>
    <property type="molecule type" value="Genomic_DNA"/>
</dbReference>
<dbReference type="SUPFAM" id="SSF141322">
    <property type="entry name" value="NfeD domain-like"/>
    <property type="match status" value="1"/>
</dbReference>
<evidence type="ECO:0000313" key="3">
    <source>
        <dbReference type="EMBL" id="AEA13107.1"/>
    </source>
</evidence>
<evidence type="ECO:0000259" key="2">
    <source>
        <dbReference type="Pfam" id="PF01957"/>
    </source>
</evidence>
<feature type="transmembrane region" description="Helical" evidence="1">
    <location>
        <begin position="6"/>
        <end position="34"/>
    </location>
</feature>
<reference key="2">
    <citation type="submission" date="2011-03" db="EMBL/GenBank/DDBJ databases">
        <title>Complete genome sequence of the thermoacidophilic crenarchaeon Thermoproteus uzoniensis 768-20.</title>
        <authorList>
            <person name="Mardanov A.V."/>
            <person name="Gumerov V.M."/>
            <person name="Beletsky A.V."/>
            <person name="Prokofeva M.I."/>
            <person name="Bonch-Osmolovskaya E.A."/>
            <person name="Ravin N.V."/>
            <person name="Skryabin K.G."/>
        </authorList>
    </citation>
    <scope>NUCLEOTIDE SEQUENCE</scope>
    <source>
        <strain>768-20</strain>
    </source>
</reference>
<dbReference type="STRING" id="999630.TUZN_1641"/>
<organism evidence="3 4">
    <name type="scientific">Thermoproteus uzoniensis (strain 768-20)</name>
    <dbReference type="NCBI Taxonomy" id="999630"/>
    <lineage>
        <taxon>Archaea</taxon>
        <taxon>Thermoproteota</taxon>
        <taxon>Thermoprotei</taxon>
        <taxon>Thermoproteales</taxon>
        <taxon>Thermoproteaceae</taxon>
        <taxon>Thermoproteus</taxon>
    </lineage>
</organism>
<dbReference type="Gene3D" id="2.40.50.140">
    <property type="entry name" value="Nucleic acid-binding proteins"/>
    <property type="match status" value="1"/>
</dbReference>
<dbReference type="InterPro" id="IPR002810">
    <property type="entry name" value="NfeD-like_C"/>
</dbReference>
<dbReference type="KEGG" id="tuz:TUZN_1641"/>
<proteinExistence type="predicted"/>
<dbReference type="eggNOG" id="arCOG01913">
    <property type="taxonomic scope" value="Archaea"/>
</dbReference>
<dbReference type="AlphaFoldDB" id="F2L2Y8"/>
<dbReference type="InterPro" id="IPR012340">
    <property type="entry name" value="NA-bd_OB-fold"/>
</dbReference>
<sequence>MLAILLVVLGIFGVIPSALAAALASIFIAIYLWALYTRIKFKPPPPKPPVPLNEKATVVEGLKPEGVVKVGGVYWRALCDGCEAKAGEAVVVVGYRDGVLVVRRCSTQ</sequence>
<reference evidence="3 4" key="1">
    <citation type="journal article" date="2011" name="J. Bacteriol.">
        <title>Complete genome sequence of the thermoacidophilic crenarchaeon Thermoproteus uzoniensis 768-20.</title>
        <authorList>
            <person name="Mardanov A.V."/>
            <person name="Gumerov V.M."/>
            <person name="Beletsky A.V."/>
            <person name="Prokofeva M.I."/>
            <person name="Bonch-Osmolovskaya E.A."/>
            <person name="Ravin N.V."/>
            <person name="Skryabin K.G."/>
        </authorList>
    </citation>
    <scope>NUCLEOTIDE SEQUENCE [LARGE SCALE GENOMIC DNA]</scope>
    <source>
        <strain evidence="3 4">768-20</strain>
    </source>
</reference>
<evidence type="ECO:0000256" key="1">
    <source>
        <dbReference type="SAM" id="Phobius"/>
    </source>
</evidence>